<comment type="caution">
    <text evidence="2">The sequence shown here is derived from an EMBL/GenBank/DDBJ whole genome shotgun (WGS) entry which is preliminary data.</text>
</comment>
<sequence>MRHPDLNPFNVFVTEDREISCIIDWQHSSILPLLLTAGNPPLFENPDSESPKGLKKASLPEDYESLGPEEKPHADELHRRRILFWLYMVFNGKDNDPHLATLRYPLLALRQHAVDRAGRQWSGNIITLKGALLRLVDHWDQLVDGDSGQSIQCPVQFDTKDAEEFYQVEENWFKATILLEYWRSVLGDPGQDGWVSNESYEGVMEVNRQLKKEWVAEAEDEEDLVCVDRFWPFQDHEELD</sequence>
<dbReference type="OrthoDB" id="10003767at2759"/>
<feature type="region of interest" description="Disordered" evidence="1">
    <location>
        <begin position="42"/>
        <end position="72"/>
    </location>
</feature>
<name>A0A1E3B8S6_ASPCR</name>
<dbReference type="STRING" id="573508.A0A1E3B8S6"/>
<accession>A0A1E3B8S6</accession>
<evidence type="ECO:0000256" key="1">
    <source>
        <dbReference type="SAM" id="MobiDB-lite"/>
    </source>
</evidence>
<reference evidence="2 3" key="1">
    <citation type="journal article" date="2016" name="BMC Genomics">
        <title>Comparative genomic and transcriptomic analyses of the Fuzhuan brick tea-fermentation fungus Aspergillus cristatus.</title>
        <authorList>
            <person name="Ge Y."/>
            <person name="Wang Y."/>
            <person name="Liu Y."/>
            <person name="Tan Y."/>
            <person name="Ren X."/>
            <person name="Zhang X."/>
            <person name="Hyde K.D."/>
            <person name="Liu Y."/>
            <person name="Liu Z."/>
        </authorList>
    </citation>
    <scope>NUCLEOTIDE SEQUENCE [LARGE SCALE GENOMIC DNA]</scope>
    <source>
        <strain evidence="2 3">GZAAS20.1005</strain>
    </source>
</reference>
<dbReference type="PANTHER" id="PTHR36091">
    <property type="entry name" value="ALTERED INHERITANCE OF MITOCHONDRIA PROTEIN 9, MITOCHONDRIAL"/>
    <property type="match status" value="1"/>
</dbReference>
<dbReference type="PANTHER" id="PTHR36091:SF2">
    <property type="entry name" value="AMINOGLYCOSIDE PHOSPHOTRANSFERASE DOMAIN-CONTAINING PROTEIN"/>
    <property type="match status" value="1"/>
</dbReference>
<evidence type="ECO:0000313" key="3">
    <source>
        <dbReference type="Proteomes" id="UP000094569"/>
    </source>
</evidence>
<dbReference type="AlphaFoldDB" id="A0A1E3B8S6"/>
<proteinExistence type="predicted"/>
<dbReference type="EMBL" id="JXNT01000008">
    <property type="protein sequence ID" value="ODM17329.1"/>
    <property type="molecule type" value="Genomic_DNA"/>
</dbReference>
<dbReference type="VEuPathDB" id="FungiDB:SI65_07004"/>
<keyword evidence="3" id="KW-1185">Reference proteome</keyword>
<protein>
    <recommendedName>
        <fullName evidence="4">Aminoglycoside phosphotransferase domain-containing protein</fullName>
    </recommendedName>
</protein>
<organism evidence="2 3">
    <name type="scientific">Aspergillus cristatus</name>
    <name type="common">Chinese Fuzhuan brick tea-fermentation fungus</name>
    <name type="synonym">Eurotium cristatum</name>
    <dbReference type="NCBI Taxonomy" id="573508"/>
    <lineage>
        <taxon>Eukaryota</taxon>
        <taxon>Fungi</taxon>
        <taxon>Dikarya</taxon>
        <taxon>Ascomycota</taxon>
        <taxon>Pezizomycotina</taxon>
        <taxon>Eurotiomycetes</taxon>
        <taxon>Eurotiomycetidae</taxon>
        <taxon>Eurotiales</taxon>
        <taxon>Aspergillaceae</taxon>
        <taxon>Aspergillus</taxon>
        <taxon>Aspergillus subgen. Aspergillus</taxon>
    </lineage>
</organism>
<dbReference type="InterPro" id="IPR051035">
    <property type="entry name" value="Mito_inheritance_9"/>
</dbReference>
<dbReference type="Proteomes" id="UP000094569">
    <property type="component" value="Unassembled WGS sequence"/>
</dbReference>
<gene>
    <name evidence="2" type="ORF">SI65_07004</name>
</gene>
<dbReference type="GO" id="GO:0005739">
    <property type="term" value="C:mitochondrion"/>
    <property type="evidence" value="ECO:0007669"/>
    <property type="project" value="TreeGrafter"/>
</dbReference>
<evidence type="ECO:0000313" key="2">
    <source>
        <dbReference type="EMBL" id="ODM17329.1"/>
    </source>
</evidence>
<evidence type="ECO:0008006" key="4">
    <source>
        <dbReference type="Google" id="ProtNLM"/>
    </source>
</evidence>